<dbReference type="SUPFAM" id="SSF75169">
    <property type="entry name" value="DsrEFH-like"/>
    <property type="match status" value="1"/>
</dbReference>
<proteinExistence type="predicted"/>
<sequence>MDKGGLRLGLALAAMVWALPAMANEKIAIQVNSADPQVMNMALNNALNMIQYYKDQGEDVQIELVTYGPGLNMLRADTSPVKARIEEMAMLGQPIHFRACANTLAGMTKKLGKEPPMVEEAEIVPSGAAYLVDLQRDGYAYLRP</sequence>
<dbReference type="InterPro" id="IPR027396">
    <property type="entry name" value="DsrEFH-like"/>
</dbReference>
<evidence type="ECO:0000313" key="3">
    <source>
        <dbReference type="Proteomes" id="UP000185622"/>
    </source>
</evidence>
<reference evidence="2 3" key="1">
    <citation type="submission" date="2017-01" db="EMBL/GenBank/DDBJ databases">
        <title>The complete genome sequence of a sulfur-oxidizing marine bacterium Thioclava sp. 25B10_4T.</title>
        <authorList>
            <person name="Liu Y."/>
            <person name="Lai Q."/>
            <person name="Shao Z."/>
        </authorList>
    </citation>
    <scope>NUCLEOTIDE SEQUENCE [LARGE SCALE GENOMIC DNA]</scope>
    <source>
        <strain evidence="2 3">25B10_4</strain>
    </source>
</reference>
<dbReference type="Proteomes" id="UP000185622">
    <property type="component" value="Chromosome"/>
</dbReference>
<evidence type="ECO:0000256" key="1">
    <source>
        <dbReference type="SAM" id="SignalP"/>
    </source>
</evidence>
<dbReference type="PANTHER" id="PTHR37691">
    <property type="entry name" value="BLR3518 PROTEIN"/>
    <property type="match status" value="1"/>
</dbReference>
<keyword evidence="1" id="KW-0732">Signal</keyword>
<evidence type="ECO:0008006" key="4">
    <source>
        <dbReference type="Google" id="ProtNLM"/>
    </source>
</evidence>
<name>A0ABM6IKK3_9RHOB</name>
<gene>
    <name evidence="2" type="ORF">BMG03_17305</name>
</gene>
<dbReference type="Gene3D" id="3.40.1260.10">
    <property type="entry name" value="DsrEFH-like"/>
    <property type="match status" value="1"/>
</dbReference>
<evidence type="ECO:0000313" key="2">
    <source>
        <dbReference type="EMBL" id="AQS49349.1"/>
    </source>
</evidence>
<dbReference type="EMBL" id="CP019437">
    <property type="protein sequence ID" value="AQS49349.1"/>
    <property type="molecule type" value="Genomic_DNA"/>
</dbReference>
<dbReference type="PANTHER" id="PTHR37691:SF1">
    <property type="entry name" value="BLR3518 PROTEIN"/>
    <property type="match status" value="1"/>
</dbReference>
<dbReference type="RefSeq" id="WP_075773950.1">
    <property type="nucleotide sequence ID" value="NZ_CP019437.1"/>
</dbReference>
<keyword evidence="3" id="KW-1185">Reference proteome</keyword>
<feature type="chain" id="PRO_5046175501" description="DsrE/DsrF-like family protein" evidence="1">
    <location>
        <begin position="24"/>
        <end position="144"/>
    </location>
</feature>
<protein>
    <recommendedName>
        <fullName evidence="4">DsrE/DsrF-like family protein</fullName>
    </recommendedName>
</protein>
<organism evidence="2 3">
    <name type="scientific">Thioclava nitratireducens</name>
    <dbReference type="NCBI Taxonomy" id="1915078"/>
    <lineage>
        <taxon>Bacteria</taxon>
        <taxon>Pseudomonadati</taxon>
        <taxon>Pseudomonadota</taxon>
        <taxon>Alphaproteobacteria</taxon>
        <taxon>Rhodobacterales</taxon>
        <taxon>Paracoccaceae</taxon>
        <taxon>Thioclava</taxon>
    </lineage>
</organism>
<feature type="signal peptide" evidence="1">
    <location>
        <begin position="1"/>
        <end position="23"/>
    </location>
</feature>
<accession>A0ABM6IKK3</accession>